<gene>
    <name evidence="2" type="ORF">MQN93_40930</name>
</gene>
<dbReference type="Proteomes" id="UP001165270">
    <property type="component" value="Unassembled WGS sequence"/>
</dbReference>
<sequence>MHVPGGGYVVLVLLIALFGAIALKYARRLATVARVLRRGERAPGECVRVESEPYNRSDATRHFFAFSTADGTRVEFEDLASWSTDEGTPVTVTYDPRDPQGTATVAGRGTWSPVLQALALTLGCGLAALGFTILLCYEAFGSFGGG</sequence>
<dbReference type="EMBL" id="JALDAX010000028">
    <property type="protein sequence ID" value="MCI3246074.1"/>
    <property type="molecule type" value="Genomic_DNA"/>
</dbReference>
<evidence type="ECO:0000313" key="3">
    <source>
        <dbReference type="Proteomes" id="UP001165270"/>
    </source>
</evidence>
<protein>
    <submittedName>
        <fullName evidence="2">DUF3592 domain-containing protein</fullName>
    </submittedName>
</protein>
<comment type="caution">
    <text evidence="2">The sequence shown here is derived from an EMBL/GenBank/DDBJ whole genome shotgun (WGS) entry which is preliminary data.</text>
</comment>
<name>A0ABS9XVI4_9ACTN</name>
<feature type="transmembrane region" description="Helical" evidence="1">
    <location>
        <begin position="117"/>
        <end position="140"/>
    </location>
</feature>
<dbReference type="RefSeq" id="WP_242713482.1">
    <property type="nucleotide sequence ID" value="NZ_JALDAX010000028.1"/>
</dbReference>
<proteinExistence type="predicted"/>
<evidence type="ECO:0000313" key="2">
    <source>
        <dbReference type="EMBL" id="MCI3246074.1"/>
    </source>
</evidence>
<feature type="transmembrane region" description="Helical" evidence="1">
    <location>
        <begin position="6"/>
        <end position="26"/>
    </location>
</feature>
<keyword evidence="3" id="KW-1185">Reference proteome</keyword>
<reference evidence="2" key="1">
    <citation type="submission" date="2022-03" db="EMBL/GenBank/DDBJ databases">
        <title>Streptomyces 7R015 and 7R016 isolated from Barleria lupulina in Thailand.</title>
        <authorList>
            <person name="Kanchanasin P."/>
            <person name="Phongsopitanun W."/>
            <person name="Tanasupawat S."/>
        </authorList>
    </citation>
    <scope>NUCLEOTIDE SEQUENCE</scope>
    <source>
        <strain evidence="2">7R016</strain>
    </source>
</reference>
<accession>A0ABS9XVI4</accession>
<organism evidence="2 3">
    <name type="scientific">Streptomyces spinosisporus</name>
    <dbReference type="NCBI Taxonomy" id="2927582"/>
    <lineage>
        <taxon>Bacteria</taxon>
        <taxon>Bacillati</taxon>
        <taxon>Actinomycetota</taxon>
        <taxon>Actinomycetes</taxon>
        <taxon>Kitasatosporales</taxon>
        <taxon>Streptomycetaceae</taxon>
        <taxon>Streptomyces</taxon>
    </lineage>
</organism>
<keyword evidence="1" id="KW-0472">Membrane</keyword>
<keyword evidence="1" id="KW-1133">Transmembrane helix</keyword>
<keyword evidence="1" id="KW-0812">Transmembrane</keyword>
<evidence type="ECO:0000256" key="1">
    <source>
        <dbReference type="SAM" id="Phobius"/>
    </source>
</evidence>